<evidence type="ECO:0000256" key="3">
    <source>
        <dbReference type="ARBA" id="ARBA00022448"/>
    </source>
</evidence>
<feature type="transmembrane region" description="Helical" evidence="8">
    <location>
        <begin position="115"/>
        <end position="143"/>
    </location>
</feature>
<evidence type="ECO:0000313" key="10">
    <source>
        <dbReference type="Proteomes" id="UP001549104"/>
    </source>
</evidence>
<organism evidence="9 10">
    <name type="scientific">Sporosarcina psychrophila</name>
    <name type="common">Bacillus psychrophilus</name>
    <dbReference type="NCBI Taxonomy" id="1476"/>
    <lineage>
        <taxon>Bacteria</taxon>
        <taxon>Bacillati</taxon>
        <taxon>Bacillota</taxon>
        <taxon>Bacilli</taxon>
        <taxon>Bacillales</taxon>
        <taxon>Caryophanaceae</taxon>
        <taxon>Sporosarcina</taxon>
    </lineage>
</organism>
<protein>
    <submittedName>
        <fullName evidence="9">Na+/proline symporter</fullName>
    </submittedName>
</protein>
<dbReference type="InterPro" id="IPR038377">
    <property type="entry name" value="Na/Glc_symporter_sf"/>
</dbReference>
<proteinExistence type="inferred from homology"/>
<dbReference type="CDD" id="cd10322">
    <property type="entry name" value="SLC5sbd"/>
    <property type="match status" value="1"/>
</dbReference>
<evidence type="ECO:0000256" key="7">
    <source>
        <dbReference type="RuleBase" id="RU362091"/>
    </source>
</evidence>
<comment type="subcellular location">
    <subcellularLocation>
        <location evidence="1">Membrane</location>
        <topology evidence="1">Multi-pass membrane protein</topology>
    </subcellularLocation>
</comment>
<feature type="transmembrane region" description="Helical" evidence="8">
    <location>
        <begin position="155"/>
        <end position="175"/>
    </location>
</feature>
<evidence type="ECO:0000256" key="1">
    <source>
        <dbReference type="ARBA" id="ARBA00004141"/>
    </source>
</evidence>
<keyword evidence="10" id="KW-1185">Reference proteome</keyword>
<feature type="transmembrane region" description="Helical" evidence="8">
    <location>
        <begin position="6"/>
        <end position="22"/>
    </location>
</feature>
<keyword evidence="4 8" id="KW-0812">Transmembrane</keyword>
<feature type="transmembrane region" description="Helical" evidence="8">
    <location>
        <begin position="73"/>
        <end position="94"/>
    </location>
</feature>
<evidence type="ECO:0000256" key="6">
    <source>
        <dbReference type="ARBA" id="ARBA00023136"/>
    </source>
</evidence>
<feature type="transmembrane region" description="Helical" evidence="8">
    <location>
        <begin position="351"/>
        <end position="371"/>
    </location>
</feature>
<dbReference type="Pfam" id="PF00474">
    <property type="entry name" value="SSF"/>
    <property type="match status" value="1"/>
</dbReference>
<dbReference type="PROSITE" id="PS50283">
    <property type="entry name" value="NA_SOLUT_SYMP_3"/>
    <property type="match status" value="1"/>
</dbReference>
<feature type="transmembrane region" description="Helical" evidence="8">
    <location>
        <begin position="252"/>
        <end position="270"/>
    </location>
</feature>
<comment type="similarity">
    <text evidence="2 7">Belongs to the sodium:solute symporter (SSF) (TC 2.A.21) family.</text>
</comment>
<feature type="transmembrane region" description="Helical" evidence="8">
    <location>
        <begin position="377"/>
        <end position="399"/>
    </location>
</feature>
<dbReference type="Proteomes" id="UP001549104">
    <property type="component" value="Unassembled WGS sequence"/>
</dbReference>
<keyword evidence="6 8" id="KW-0472">Membrane</keyword>
<comment type="caution">
    <text evidence="9">The sequence shown here is derived from an EMBL/GenBank/DDBJ whole genome shotgun (WGS) entry which is preliminary data.</text>
</comment>
<keyword evidence="5 8" id="KW-1133">Transmembrane helix</keyword>
<feature type="transmembrane region" description="Helical" evidence="8">
    <location>
        <begin position="182"/>
        <end position="201"/>
    </location>
</feature>
<dbReference type="Gene3D" id="1.20.1730.10">
    <property type="entry name" value="Sodium/glucose cotransporter"/>
    <property type="match status" value="1"/>
</dbReference>
<feature type="transmembrane region" description="Helical" evidence="8">
    <location>
        <begin position="34"/>
        <end position="61"/>
    </location>
</feature>
<evidence type="ECO:0000256" key="5">
    <source>
        <dbReference type="ARBA" id="ARBA00022989"/>
    </source>
</evidence>
<gene>
    <name evidence="9" type="ORF">ABIC55_002796</name>
</gene>
<feature type="transmembrane region" description="Helical" evidence="8">
    <location>
        <begin position="221"/>
        <end position="240"/>
    </location>
</feature>
<evidence type="ECO:0000256" key="8">
    <source>
        <dbReference type="SAM" id="Phobius"/>
    </source>
</evidence>
<reference evidence="9 10" key="1">
    <citation type="submission" date="2024-06" db="EMBL/GenBank/DDBJ databases">
        <title>Sorghum-associated microbial communities from plants grown in Nebraska, USA.</title>
        <authorList>
            <person name="Schachtman D."/>
        </authorList>
    </citation>
    <scope>NUCLEOTIDE SEQUENCE [LARGE SCALE GENOMIC DNA]</scope>
    <source>
        <strain evidence="9 10">1288</strain>
    </source>
</reference>
<dbReference type="PANTHER" id="PTHR48086:SF7">
    <property type="entry name" value="SODIUM-SOLUTE SYMPORTER-RELATED"/>
    <property type="match status" value="1"/>
</dbReference>
<dbReference type="PANTHER" id="PTHR48086">
    <property type="entry name" value="SODIUM/PROLINE SYMPORTER-RELATED"/>
    <property type="match status" value="1"/>
</dbReference>
<accession>A0ABV2K9F0</accession>
<dbReference type="InterPro" id="IPR001734">
    <property type="entry name" value="Na/solute_symporter"/>
</dbReference>
<name>A0ABV2K9F0_SPOPS</name>
<evidence type="ECO:0000313" key="9">
    <source>
        <dbReference type="EMBL" id="MET3657699.1"/>
    </source>
</evidence>
<evidence type="ECO:0000256" key="4">
    <source>
        <dbReference type="ARBA" id="ARBA00022692"/>
    </source>
</evidence>
<feature type="transmembrane region" description="Helical" evidence="8">
    <location>
        <begin position="406"/>
        <end position="424"/>
    </location>
</feature>
<keyword evidence="3" id="KW-0813">Transport</keyword>
<evidence type="ECO:0000256" key="2">
    <source>
        <dbReference type="ARBA" id="ARBA00006434"/>
    </source>
</evidence>
<feature type="transmembrane region" description="Helical" evidence="8">
    <location>
        <begin position="444"/>
        <end position="466"/>
    </location>
</feature>
<sequence>MMNIIVFCVYLVFIYYIGYKGYKRVKTAEDLIVAGWSMPLSVVTGSLIAALLAAPFFFAAVGSGYTSGGFEGSATMGGLGTCMILGALIWTKPLRRLRGWTLADYYGLRYGSKRLGAYTGIVMAVAFGIFNAAALTVGGTYIIQQLFQIDFLPAALLFVSLTALYSVIGGLWAVAYTEIVQGALAVAGILGITIFVLFYYPDVTFNPDWWNVNELFSRGGVEFWTLYLVLALGDIPAVDLGQRVAAAKSPRVAQLSMIIAGSVIIAISWIPGMLGEAFKSIYPNSSNPETLMLVFAQGYFPPILSAIFLTAMAAMGMSTVAACYVATSGIVTKNIYLDFINKNPDPKKLLFFSRMVILASALLGLILALSAQKVIDLAYLAWDVVFVTLFWPIVLGPFWKRVSTPAVWASISVGLVYYIITSLTHVPGPKIQSDGFLGLLGELWLTPVFSGVIFSGVTIIVISLLIPPTQHVLDMHEIEKNKELDHVGSKEELEILNTSKQPNI</sequence>
<dbReference type="EMBL" id="JBEPME010000004">
    <property type="protein sequence ID" value="MET3657699.1"/>
    <property type="molecule type" value="Genomic_DNA"/>
</dbReference>
<feature type="transmembrane region" description="Helical" evidence="8">
    <location>
        <begin position="303"/>
        <end position="331"/>
    </location>
</feature>
<dbReference type="InterPro" id="IPR050277">
    <property type="entry name" value="Sodium:Solute_Symporter"/>
</dbReference>